<dbReference type="STRING" id="301148.B4135_2412"/>
<evidence type="ECO:0000313" key="1">
    <source>
        <dbReference type="EMBL" id="KYD17741.1"/>
    </source>
</evidence>
<reference evidence="1 2" key="1">
    <citation type="submission" date="2016-01" db="EMBL/GenBank/DDBJ databases">
        <title>Draft Genome Sequences of Seven Thermophilic Sporeformers Isolated from Foods.</title>
        <authorList>
            <person name="Berendsen E.M."/>
            <person name="Wells-Bennik M.H."/>
            <person name="Krawcyk A.O."/>
            <person name="De Jong A."/>
            <person name="Holsappel S."/>
            <person name="Eijlander R.T."/>
            <person name="Kuipers O.P."/>
        </authorList>
    </citation>
    <scope>NUCLEOTIDE SEQUENCE [LARGE SCALE GENOMIC DNA]</scope>
    <source>
        <strain evidence="1 2">B4135</strain>
    </source>
</reference>
<sequence>MQVPIAPVPFSGILHLAFFAGKLAAPLIAGSGMGRKPACGRLSPDRRPGLRRKLRGVFFRQKRKRFHLRWCKSVSLSSEEGGKPGKPVPLKAPFGGFRRSKMEAFT</sequence>
<gene>
    <name evidence="1" type="ORF">B4135_2412</name>
</gene>
<organism evidence="1 2">
    <name type="scientific">Caldibacillus debilis</name>
    <dbReference type="NCBI Taxonomy" id="301148"/>
    <lineage>
        <taxon>Bacteria</taxon>
        <taxon>Bacillati</taxon>
        <taxon>Bacillota</taxon>
        <taxon>Bacilli</taxon>
        <taxon>Bacillales</taxon>
        <taxon>Bacillaceae</taxon>
        <taxon>Caldibacillus</taxon>
    </lineage>
</organism>
<dbReference type="Proteomes" id="UP000075683">
    <property type="component" value="Unassembled WGS sequence"/>
</dbReference>
<proteinExistence type="predicted"/>
<protein>
    <submittedName>
        <fullName evidence="1">Uncharacterized protein</fullName>
    </submittedName>
</protein>
<comment type="caution">
    <text evidence="1">The sequence shown here is derived from an EMBL/GenBank/DDBJ whole genome shotgun (WGS) entry which is preliminary data.</text>
</comment>
<evidence type="ECO:0000313" key="2">
    <source>
        <dbReference type="Proteomes" id="UP000075683"/>
    </source>
</evidence>
<name>A0A150M036_9BACI</name>
<accession>A0A150M036</accession>
<dbReference type="AlphaFoldDB" id="A0A150M036"/>
<dbReference type="EMBL" id="LQYT01000053">
    <property type="protein sequence ID" value="KYD17741.1"/>
    <property type="molecule type" value="Genomic_DNA"/>
</dbReference>